<evidence type="ECO:0000313" key="2">
    <source>
        <dbReference type="Proteomes" id="UP000829401"/>
    </source>
</evidence>
<organism evidence="1 2">
    <name type="scientific">Alicyclobacillus acidoterrestris (strain ATCC 49025 / DSM 3922 / CIP 106132 / NCIMB 13137 / GD3B)</name>
    <dbReference type="NCBI Taxonomy" id="1356854"/>
    <lineage>
        <taxon>Bacteria</taxon>
        <taxon>Bacillati</taxon>
        <taxon>Bacillota</taxon>
        <taxon>Bacilli</taxon>
        <taxon>Bacillales</taxon>
        <taxon>Alicyclobacillaceae</taxon>
        <taxon>Alicyclobacillus</taxon>
    </lineage>
</organism>
<proteinExistence type="predicted"/>
<reference evidence="2" key="1">
    <citation type="journal article" date="2022" name="G3 (Bethesda)">
        <title>Unveiling the complete genome sequence of Alicyclobacillus acidoterrestris DSM 3922T, a taint-producing strain.</title>
        <authorList>
            <person name="Leonardo I.C."/>
            <person name="Barreto Crespo M.T."/>
            <person name="Gaspar F.B."/>
        </authorList>
    </citation>
    <scope>NUCLEOTIDE SEQUENCE [LARGE SCALE GENOMIC DNA]</scope>
    <source>
        <strain evidence="2">DSM 3922</strain>
    </source>
</reference>
<dbReference type="eggNOG" id="ENOG502ZKBS">
    <property type="taxonomic scope" value="Bacteria"/>
</dbReference>
<keyword evidence="2" id="KW-1185">Reference proteome</keyword>
<sequence length="171" mass="19426">MDEVTLYKRVFTPVLIFLIAYEWLISGFDKLLSGNFVQQLKGQLSSSLSDMQYHFYGHILKSTIIPHAMVYGVLVEVGEICAGIAFIILGVALIRDRINTAIIQLGIWTSIIAAFMALNFFLWQGGSVFLNPGDPFDEGITIDFMLVLIQLWIAVFFFSIRRKYSTFQRQA</sequence>
<accession>T0BTJ1</accession>
<name>T0BTJ1_ALIAG</name>
<dbReference type="OrthoDB" id="2376755at2"/>
<protein>
    <submittedName>
        <fullName evidence="1">Uncharacterized protein</fullName>
    </submittedName>
</protein>
<dbReference type="EMBL" id="CP080467">
    <property type="protein sequence ID" value="UNO49625.1"/>
    <property type="molecule type" value="Genomic_DNA"/>
</dbReference>
<accession>A0A9E6ZSF1</accession>
<dbReference type="AlphaFoldDB" id="T0BTJ1"/>
<gene>
    <name evidence="1" type="ORF">K1I37_03530</name>
</gene>
<dbReference type="KEGG" id="aaco:K1I37_03530"/>
<evidence type="ECO:0000313" key="1">
    <source>
        <dbReference type="EMBL" id="UNO49625.1"/>
    </source>
</evidence>
<dbReference type="Proteomes" id="UP000829401">
    <property type="component" value="Chromosome"/>
</dbReference>
<dbReference type="RefSeq" id="WP_021297306.1">
    <property type="nucleotide sequence ID" value="NZ_AURB01000151.1"/>
</dbReference>